<feature type="compositionally biased region" description="Low complexity" evidence="1">
    <location>
        <begin position="171"/>
        <end position="190"/>
    </location>
</feature>
<dbReference type="AlphaFoldDB" id="A0A3B1JS46"/>
<keyword evidence="3" id="KW-1185">Reference proteome</keyword>
<dbReference type="InterPro" id="IPR035979">
    <property type="entry name" value="RBD_domain_sf"/>
</dbReference>
<dbReference type="Bgee" id="ENSAMXG00000012595">
    <property type="expression patterns" value="Expressed in testis and 14 other cell types or tissues"/>
</dbReference>
<dbReference type="GO" id="GO:0003676">
    <property type="term" value="F:nucleic acid binding"/>
    <property type="evidence" value="ECO:0007669"/>
    <property type="project" value="InterPro"/>
</dbReference>
<proteinExistence type="predicted"/>
<name>A0A3B1JS46_ASTMX</name>
<feature type="compositionally biased region" description="Acidic residues" evidence="1">
    <location>
        <begin position="256"/>
        <end position="267"/>
    </location>
</feature>
<reference evidence="2" key="3">
    <citation type="submission" date="2025-08" db="UniProtKB">
        <authorList>
            <consortium name="Ensembl"/>
        </authorList>
    </citation>
    <scope>IDENTIFICATION</scope>
</reference>
<feature type="compositionally biased region" description="Acidic residues" evidence="1">
    <location>
        <begin position="237"/>
        <end position="247"/>
    </location>
</feature>
<reference evidence="3" key="2">
    <citation type="journal article" date="2014" name="Nat. Commun.">
        <title>The cavefish genome reveals candidate genes for eye loss.</title>
        <authorList>
            <person name="McGaugh S.E."/>
            <person name="Gross J.B."/>
            <person name="Aken B."/>
            <person name="Blin M."/>
            <person name="Borowsky R."/>
            <person name="Chalopin D."/>
            <person name="Hinaux H."/>
            <person name="Jeffery W.R."/>
            <person name="Keene A."/>
            <person name="Ma L."/>
            <person name="Minx P."/>
            <person name="Murphy D."/>
            <person name="O'Quin K.E."/>
            <person name="Retaux S."/>
            <person name="Rohner N."/>
            <person name="Searle S.M."/>
            <person name="Stahl B.A."/>
            <person name="Tabin C."/>
            <person name="Volff J.N."/>
            <person name="Yoshizawa M."/>
            <person name="Warren W.C."/>
        </authorList>
    </citation>
    <scope>NUCLEOTIDE SEQUENCE [LARGE SCALE GENOMIC DNA]</scope>
    <source>
        <strain evidence="3">female</strain>
    </source>
</reference>
<dbReference type="SUPFAM" id="SSF54928">
    <property type="entry name" value="RNA-binding domain, RBD"/>
    <property type="match status" value="2"/>
</dbReference>
<dbReference type="GeneTree" id="ENSGT00940000153322"/>
<dbReference type="Proteomes" id="UP000018467">
    <property type="component" value="Unassembled WGS sequence"/>
</dbReference>
<evidence type="ECO:0000313" key="3">
    <source>
        <dbReference type="Proteomes" id="UP000018467"/>
    </source>
</evidence>
<evidence type="ECO:0000313" key="2">
    <source>
        <dbReference type="Ensembl" id="ENSAMXP00000045098.1"/>
    </source>
</evidence>
<sequence length="326" mass="36593">HNKSLFPPFFRVVVAKFPRGCVAVADMLALGKPFGTIVKHLIFPFKGFLEFSSHGEAKDMVNHYHTKPAFIKGHRISLCLSPSVEVIHRMKAQTVVCFSRLPVGKETEEEVLDIAAMFGDVRQSKFTEDRALIEMVDWRDADIMVKYYHTNPLRIQEKSIKVSLSSLSSLRSSRAKNESSSSSKSTSQSSSKDKSKSSTKEPLATEPRLEKEGEEGEKEKEEQKEEQKEEKEVKEGEEVEKTEEEQKDESGPADAEAAEGADVSMEEAELKEGRVGAEGAESKEEKQGEEERAPAEKEENKADKTPEEDMEDAQVLITAFYLFCCF</sequence>
<reference evidence="3" key="1">
    <citation type="submission" date="2013-03" db="EMBL/GenBank/DDBJ databases">
        <authorList>
            <person name="Jeffery W."/>
            <person name="Warren W."/>
            <person name="Wilson R.K."/>
        </authorList>
    </citation>
    <scope>NUCLEOTIDE SEQUENCE</scope>
    <source>
        <strain evidence="3">female</strain>
    </source>
</reference>
<feature type="region of interest" description="Disordered" evidence="1">
    <location>
        <begin position="171"/>
        <end position="310"/>
    </location>
</feature>
<protein>
    <submittedName>
        <fullName evidence="2">Si:ch211-271b14.1</fullName>
    </submittedName>
</protein>
<dbReference type="Gene3D" id="3.30.70.330">
    <property type="match status" value="2"/>
</dbReference>
<dbReference type="PANTHER" id="PTHR15592">
    <property type="entry name" value="MATRIN 3/NUCLEAR PROTEIN 220-RELATED"/>
    <property type="match status" value="1"/>
</dbReference>
<accession>A0A3B1JS46</accession>
<dbReference type="InterPro" id="IPR012677">
    <property type="entry name" value="Nucleotide-bd_a/b_plait_sf"/>
</dbReference>
<organism evidence="2 3">
    <name type="scientific">Astyanax mexicanus</name>
    <name type="common">Blind cave fish</name>
    <name type="synonym">Astyanax fasciatus mexicanus</name>
    <dbReference type="NCBI Taxonomy" id="7994"/>
    <lineage>
        <taxon>Eukaryota</taxon>
        <taxon>Metazoa</taxon>
        <taxon>Chordata</taxon>
        <taxon>Craniata</taxon>
        <taxon>Vertebrata</taxon>
        <taxon>Euteleostomi</taxon>
        <taxon>Actinopterygii</taxon>
        <taxon>Neopterygii</taxon>
        <taxon>Teleostei</taxon>
        <taxon>Ostariophysi</taxon>
        <taxon>Characiformes</taxon>
        <taxon>Characoidei</taxon>
        <taxon>Acestrorhamphidae</taxon>
        <taxon>Acestrorhamphinae</taxon>
        <taxon>Astyanax</taxon>
    </lineage>
</organism>
<dbReference type="Ensembl" id="ENSAMXT00000033168.1">
    <property type="protein sequence ID" value="ENSAMXP00000045098.1"/>
    <property type="gene ID" value="ENSAMXG00000012595.2"/>
</dbReference>
<feature type="compositionally biased region" description="Basic and acidic residues" evidence="1">
    <location>
        <begin position="268"/>
        <end position="307"/>
    </location>
</feature>
<reference evidence="2" key="4">
    <citation type="submission" date="2025-09" db="UniProtKB">
        <authorList>
            <consortium name="Ensembl"/>
        </authorList>
    </citation>
    <scope>IDENTIFICATION</scope>
</reference>
<feature type="compositionally biased region" description="Basic and acidic residues" evidence="1">
    <location>
        <begin position="207"/>
        <end position="236"/>
    </location>
</feature>
<evidence type="ECO:0000256" key="1">
    <source>
        <dbReference type="SAM" id="MobiDB-lite"/>
    </source>
</evidence>